<keyword evidence="3" id="KW-0548">Nucleotidyltransferase</keyword>
<evidence type="ECO:0000256" key="8">
    <source>
        <dbReference type="ARBA" id="ARBA00022918"/>
    </source>
</evidence>
<dbReference type="InterPro" id="IPR051320">
    <property type="entry name" value="Viral_Replic_Matur_Polypro"/>
</dbReference>
<dbReference type="PANTHER" id="PTHR33064:SF37">
    <property type="entry name" value="RIBONUCLEASE H"/>
    <property type="match status" value="1"/>
</dbReference>
<dbReference type="Pfam" id="PF17917">
    <property type="entry name" value="RT_RNaseH"/>
    <property type="match status" value="1"/>
</dbReference>
<dbReference type="InterPro" id="IPR002156">
    <property type="entry name" value="RNaseH_domain"/>
</dbReference>
<keyword evidence="4" id="KW-0540">Nuclease</keyword>
<reference evidence="10 11" key="1">
    <citation type="journal article" date="2019" name="Commun. Biol.">
        <title>The bagworm genome reveals a unique fibroin gene that provides high tensile strength.</title>
        <authorList>
            <person name="Kono N."/>
            <person name="Nakamura H."/>
            <person name="Ohtoshi R."/>
            <person name="Tomita M."/>
            <person name="Numata K."/>
            <person name="Arakawa K."/>
        </authorList>
    </citation>
    <scope>NUCLEOTIDE SEQUENCE [LARGE SCALE GENOMIC DNA]</scope>
</reference>
<dbReference type="GO" id="GO:0004190">
    <property type="term" value="F:aspartic-type endopeptidase activity"/>
    <property type="evidence" value="ECO:0007669"/>
    <property type="project" value="UniProtKB-KW"/>
</dbReference>
<dbReference type="Proteomes" id="UP000299102">
    <property type="component" value="Unassembled WGS sequence"/>
</dbReference>
<evidence type="ECO:0000256" key="3">
    <source>
        <dbReference type="ARBA" id="ARBA00022695"/>
    </source>
</evidence>
<gene>
    <name evidence="10" type="primary">pol</name>
    <name evidence="10" type="ORF">EVAR_91008_1</name>
</gene>
<evidence type="ECO:0000256" key="7">
    <source>
        <dbReference type="ARBA" id="ARBA00022801"/>
    </source>
</evidence>
<dbReference type="SUPFAM" id="SSF56672">
    <property type="entry name" value="DNA/RNA polymerases"/>
    <property type="match status" value="1"/>
</dbReference>
<proteinExistence type="predicted"/>
<dbReference type="InterPro" id="IPR043502">
    <property type="entry name" value="DNA/RNA_pol_sf"/>
</dbReference>
<dbReference type="GO" id="GO:0003676">
    <property type="term" value="F:nucleic acid binding"/>
    <property type="evidence" value="ECO:0007669"/>
    <property type="project" value="InterPro"/>
</dbReference>
<evidence type="ECO:0000256" key="1">
    <source>
        <dbReference type="ARBA" id="ARBA00022670"/>
    </source>
</evidence>
<dbReference type="OrthoDB" id="427924at2759"/>
<feature type="domain" description="RNase H type-1" evidence="9">
    <location>
        <begin position="68"/>
        <end position="163"/>
    </location>
</feature>
<dbReference type="InterPro" id="IPR043128">
    <property type="entry name" value="Rev_trsase/Diguanyl_cyclase"/>
</dbReference>
<dbReference type="PROSITE" id="PS50879">
    <property type="entry name" value="RNASE_H_1"/>
    <property type="match status" value="1"/>
</dbReference>
<evidence type="ECO:0000256" key="2">
    <source>
        <dbReference type="ARBA" id="ARBA00022679"/>
    </source>
</evidence>
<keyword evidence="8" id="KW-0695">RNA-directed DNA polymerase</keyword>
<dbReference type="EMBL" id="BGZK01004374">
    <property type="protein sequence ID" value="GBP08609.1"/>
    <property type="molecule type" value="Genomic_DNA"/>
</dbReference>
<keyword evidence="6" id="KW-0255">Endonuclease</keyword>
<dbReference type="Gene3D" id="3.30.420.10">
    <property type="entry name" value="Ribonuclease H-like superfamily/Ribonuclease H"/>
    <property type="match status" value="1"/>
</dbReference>
<dbReference type="GO" id="GO:0004523">
    <property type="term" value="F:RNA-DNA hybrid ribonuclease activity"/>
    <property type="evidence" value="ECO:0007669"/>
    <property type="project" value="InterPro"/>
</dbReference>
<dbReference type="InterPro" id="IPR041373">
    <property type="entry name" value="RT_RNaseH"/>
</dbReference>
<dbReference type="Gene3D" id="3.30.70.270">
    <property type="match status" value="1"/>
</dbReference>
<organism evidence="10 11">
    <name type="scientific">Eumeta variegata</name>
    <name type="common">Bagworm moth</name>
    <name type="synonym">Eumeta japonica</name>
    <dbReference type="NCBI Taxonomy" id="151549"/>
    <lineage>
        <taxon>Eukaryota</taxon>
        <taxon>Metazoa</taxon>
        <taxon>Ecdysozoa</taxon>
        <taxon>Arthropoda</taxon>
        <taxon>Hexapoda</taxon>
        <taxon>Insecta</taxon>
        <taxon>Pterygota</taxon>
        <taxon>Neoptera</taxon>
        <taxon>Endopterygota</taxon>
        <taxon>Lepidoptera</taxon>
        <taxon>Glossata</taxon>
        <taxon>Ditrysia</taxon>
        <taxon>Tineoidea</taxon>
        <taxon>Psychidae</taxon>
        <taxon>Oiketicinae</taxon>
        <taxon>Eumeta</taxon>
    </lineage>
</organism>
<dbReference type="AlphaFoldDB" id="A0A4C1T2B5"/>
<dbReference type="GO" id="GO:0006508">
    <property type="term" value="P:proteolysis"/>
    <property type="evidence" value="ECO:0007669"/>
    <property type="project" value="UniProtKB-KW"/>
</dbReference>
<name>A0A4C1T2B5_EUMVA</name>
<comment type="caution">
    <text evidence="10">The sequence shown here is derived from an EMBL/GenBank/DDBJ whole genome shotgun (WGS) entry which is preliminary data.</text>
</comment>
<dbReference type="InterPro" id="IPR036397">
    <property type="entry name" value="RNaseH_sf"/>
</dbReference>
<keyword evidence="1" id="KW-0645">Protease</keyword>
<dbReference type="STRING" id="151549.A0A4C1T2B5"/>
<sequence>MTGYYRKFVQGYAGIAKPLTIHLRGDNGQVGKNKSAKTKIKLDEAAIEAFNKLKNCLKEQVELFQPNFDKPFELTTDASNIAIGAVLSQTKKPIFFLSRTLSKTEENYSTNEKELLAIIWALQKLRNYIYGTTDLTIYTDHQSLTHAISEKTQPKTKTLESNY</sequence>
<keyword evidence="11" id="KW-1185">Reference proteome</keyword>
<evidence type="ECO:0000256" key="4">
    <source>
        <dbReference type="ARBA" id="ARBA00022722"/>
    </source>
</evidence>
<dbReference type="GO" id="GO:0003964">
    <property type="term" value="F:RNA-directed DNA polymerase activity"/>
    <property type="evidence" value="ECO:0007669"/>
    <property type="project" value="UniProtKB-KW"/>
</dbReference>
<keyword evidence="5" id="KW-0064">Aspartyl protease</keyword>
<evidence type="ECO:0000256" key="6">
    <source>
        <dbReference type="ARBA" id="ARBA00022759"/>
    </source>
</evidence>
<dbReference type="PANTHER" id="PTHR33064">
    <property type="entry name" value="POL PROTEIN"/>
    <property type="match status" value="1"/>
</dbReference>
<dbReference type="CDD" id="cd09274">
    <property type="entry name" value="RNase_HI_RT_Ty3"/>
    <property type="match status" value="1"/>
</dbReference>
<evidence type="ECO:0000256" key="5">
    <source>
        <dbReference type="ARBA" id="ARBA00022750"/>
    </source>
</evidence>
<keyword evidence="7" id="KW-0378">Hydrolase</keyword>
<evidence type="ECO:0000259" key="9">
    <source>
        <dbReference type="PROSITE" id="PS50879"/>
    </source>
</evidence>
<keyword evidence="2" id="KW-0808">Transferase</keyword>
<evidence type="ECO:0000313" key="11">
    <source>
        <dbReference type="Proteomes" id="UP000299102"/>
    </source>
</evidence>
<evidence type="ECO:0000313" key="10">
    <source>
        <dbReference type="EMBL" id="GBP08609.1"/>
    </source>
</evidence>
<accession>A0A4C1T2B5</accession>
<protein>
    <submittedName>
        <fullName evidence="10">Retrovirus-related Pol polyprotein from transposon gypsy</fullName>
    </submittedName>
</protein>